<dbReference type="Proteomes" id="UP000504636">
    <property type="component" value="Unplaced"/>
</dbReference>
<evidence type="ECO:0000256" key="1">
    <source>
        <dbReference type="SAM" id="MobiDB-lite"/>
    </source>
</evidence>
<feature type="region of interest" description="Disordered" evidence="1">
    <location>
        <begin position="1"/>
        <end position="31"/>
    </location>
</feature>
<evidence type="ECO:0000313" key="3">
    <source>
        <dbReference type="Proteomes" id="UP000504636"/>
    </source>
</evidence>
<proteinExistence type="predicted"/>
<feature type="region of interest" description="Disordered" evidence="1">
    <location>
        <begin position="76"/>
        <end position="95"/>
    </location>
</feature>
<accession>A0A6A6Z125</accession>
<evidence type="ECO:0000313" key="4">
    <source>
        <dbReference type="RefSeq" id="XP_033581826.1"/>
    </source>
</evidence>
<feature type="region of interest" description="Disordered" evidence="1">
    <location>
        <begin position="204"/>
        <end position="235"/>
    </location>
</feature>
<reference evidence="2 4" key="1">
    <citation type="journal article" date="2020" name="Stud. Mycol.">
        <title>101 Dothideomycetes genomes: a test case for predicting lifestyles and emergence of pathogens.</title>
        <authorList>
            <person name="Haridas S."/>
            <person name="Albert R."/>
            <person name="Binder M."/>
            <person name="Bloem J."/>
            <person name="Labutti K."/>
            <person name="Salamov A."/>
            <person name="Andreopoulos B."/>
            <person name="Baker S."/>
            <person name="Barry K."/>
            <person name="Bills G."/>
            <person name="Bluhm B."/>
            <person name="Cannon C."/>
            <person name="Castanera R."/>
            <person name="Culley D."/>
            <person name="Daum C."/>
            <person name="Ezra D."/>
            <person name="Gonzalez J."/>
            <person name="Henrissat B."/>
            <person name="Kuo A."/>
            <person name="Liang C."/>
            <person name="Lipzen A."/>
            <person name="Lutzoni F."/>
            <person name="Magnuson J."/>
            <person name="Mondo S."/>
            <person name="Nolan M."/>
            <person name="Ohm R."/>
            <person name="Pangilinan J."/>
            <person name="Park H.-J."/>
            <person name="Ramirez L."/>
            <person name="Alfaro M."/>
            <person name="Sun H."/>
            <person name="Tritt A."/>
            <person name="Yoshinaga Y."/>
            <person name="Zwiers L.-H."/>
            <person name="Turgeon B."/>
            <person name="Goodwin S."/>
            <person name="Spatafora J."/>
            <person name="Crous P."/>
            <person name="Grigoriev I."/>
        </authorList>
    </citation>
    <scope>NUCLEOTIDE SEQUENCE</scope>
    <source>
        <strain evidence="2 4">CBS 304.34</strain>
    </source>
</reference>
<evidence type="ECO:0000313" key="2">
    <source>
        <dbReference type="EMBL" id="KAF2814862.1"/>
    </source>
</evidence>
<dbReference type="RefSeq" id="XP_033581826.1">
    <property type="nucleotide sequence ID" value="XM_033727622.1"/>
</dbReference>
<protein>
    <submittedName>
        <fullName evidence="2 4">Uncharacterized protein</fullName>
    </submittedName>
</protein>
<name>A0A6A6Z125_9PEZI</name>
<keyword evidence="3" id="KW-1185">Reference proteome</keyword>
<feature type="region of interest" description="Disordered" evidence="1">
    <location>
        <begin position="145"/>
        <end position="167"/>
    </location>
</feature>
<organism evidence="2">
    <name type="scientific">Mytilinidion resinicola</name>
    <dbReference type="NCBI Taxonomy" id="574789"/>
    <lineage>
        <taxon>Eukaryota</taxon>
        <taxon>Fungi</taxon>
        <taxon>Dikarya</taxon>
        <taxon>Ascomycota</taxon>
        <taxon>Pezizomycotina</taxon>
        <taxon>Dothideomycetes</taxon>
        <taxon>Pleosporomycetidae</taxon>
        <taxon>Mytilinidiales</taxon>
        <taxon>Mytilinidiaceae</taxon>
        <taxon>Mytilinidion</taxon>
    </lineage>
</organism>
<dbReference type="GeneID" id="54468515"/>
<reference evidence="4" key="2">
    <citation type="submission" date="2020-04" db="EMBL/GenBank/DDBJ databases">
        <authorList>
            <consortium name="NCBI Genome Project"/>
        </authorList>
    </citation>
    <scope>NUCLEOTIDE SEQUENCE</scope>
    <source>
        <strain evidence="4">CBS 304.34</strain>
    </source>
</reference>
<dbReference type="AlphaFoldDB" id="A0A6A6Z125"/>
<dbReference type="EMBL" id="MU003694">
    <property type="protein sequence ID" value="KAF2814862.1"/>
    <property type="molecule type" value="Genomic_DNA"/>
</dbReference>
<reference evidence="4" key="3">
    <citation type="submission" date="2025-04" db="UniProtKB">
        <authorList>
            <consortium name="RefSeq"/>
        </authorList>
    </citation>
    <scope>IDENTIFICATION</scope>
    <source>
        <strain evidence="4">CBS 304.34</strain>
    </source>
</reference>
<gene>
    <name evidence="2 4" type="ORF">BDZ99DRAFT_566790</name>
</gene>
<sequence length="235" mass="25028">MAGDSSRGHERDEAAEVEEGDKSEGSEDPERLWLLREVLMGKRPAMGDRGALESTGESRATRWSARHQIQYAMLQPWRGGGGRGGGEEGEDESGRSTALIRIGVSPTSLLARRDSQCPARSGRPTWWIAALCFCASALSQARNTQLAPPAGDAGQRSSTAAASSAGDARVVLRRVEHSEPLFSSTVAPAPARDCSRAVSVTSHAHGAQMQRPHAESHRVVNRSHAGLSAAWARDG</sequence>